<dbReference type="CDD" id="cd01043">
    <property type="entry name" value="DPS"/>
    <property type="match status" value="1"/>
</dbReference>
<dbReference type="InterPro" id="IPR009078">
    <property type="entry name" value="Ferritin-like_SF"/>
</dbReference>
<organism evidence="4 5">
    <name type="scientific">Imperialibacter roseus</name>
    <dbReference type="NCBI Taxonomy" id="1324217"/>
    <lineage>
        <taxon>Bacteria</taxon>
        <taxon>Pseudomonadati</taxon>
        <taxon>Bacteroidota</taxon>
        <taxon>Cytophagia</taxon>
        <taxon>Cytophagales</taxon>
        <taxon>Flammeovirgaceae</taxon>
        <taxon>Imperialibacter</taxon>
    </lineage>
</organism>
<accession>A0ABZ0IP17</accession>
<evidence type="ECO:0000313" key="5">
    <source>
        <dbReference type="Proteomes" id="UP001302349"/>
    </source>
</evidence>
<protein>
    <submittedName>
        <fullName evidence="4">Dps family protein</fullName>
    </submittedName>
</protein>
<dbReference type="InterPro" id="IPR023188">
    <property type="entry name" value="DPS_DNA-bd_CS"/>
</dbReference>
<dbReference type="Pfam" id="PF00210">
    <property type="entry name" value="Ferritin"/>
    <property type="match status" value="1"/>
</dbReference>
<dbReference type="PANTHER" id="PTHR42932:SF1">
    <property type="entry name" value="GENERAL STRESS PROTEIN 20U"/>
    <property type="match status" value="1"/>
</dbReference>
<evidence type="ECO:0000259" key="3">
    <source>
        <dbReference type="Pfam" id="PF00210"/>
    </source>
</evidence>
<feature type="domain" description="Ferritin/DPS" evidence="3">
    <location>
        <begin position="15"/>
        <end position="153"/>
    </location>
</feature>
<evidence type="ECO:0000256" key="2">
    <source>
        <dbReference type="RuleBase" id="RU003875"/>
    </source>
</evidence>
<dbReference type="SUPFAM" id="SSF47240">
    <property type="entry name" value="Ferritin-like"/>
    <property type="match status" value="1"/>
</dbReference>
<dbReference type="InterPro" id="IPR012347">
    <property type="entry name" value="Ferritin-like"/>
</dbReference>
<dbReference type="PRINTS" id="PR01346">
    <property type="entry name" value="HELNAPAPROT"/>
</dbReference>
<keyword evidence="5" id="KW-1185">Reference proteome</keyword>
<dbReference type="PANTHER" id="PTHR42932">
    <property type="entry name" value="GENERAL STRESS PROTEIN 20U"/>
    <property type="match status" value="1"/>
</dbReference>
<evidence type="ECO:0000313" key="4">
    <source>
        <dbReference type="EMBL" id="WOK06778.1"/>
    </source>
</evidence>
<dbReference type="InterPro" id="IPR002177">
    <property type="entry name" value="DPS_DNA-bd"/>
</dbReference>
<dbReference type="Gene3D" id="1.20.1260.10">
    <property type="match status" value="1"/>
</dbReference>
<comment type="similarity">
    <text evidence="1 2">Belongs to the Dps family.</text>
</comment>
<dbReference type="PIRSF" id="PIRSF005900">
    <property type="entry name" value="Dps"/>
    <property type="match status" value="1"/>
</dbReference>
<dbReference type="PROSITE" id="PS00818">
    <property type="entry name" value="DPS_1"/>
    <property type="match status" value="1"/>
</dbReference>
<proteinExistence type="inferred from homology"/>
<dbReference type="PROSITE" id="PS00819">
    <property type="entry name" value="DPS_2"/>
    <property type="match status" value="1"/>
</dbReference>
<sequence>MNYIGIDEDVAAGEIKALNSLLASYQVFYQNLRGFHWNIKGEKFFGLHEKFEEYYTAAAEDIDAIAERILTIGGAPLHSISQYLKESKIREVTEVSEARTAVESILEQYIELVNLERPILDQSAEANDEGTNSLISDLLAKQEKTIWMLSSWLK</sequence>
<reference evidence="4 5" key="1">
    <citation type="journal article" date="2023" name="Microbiol. Resour. Announc.">
        <title>Complete Genome Sequence of Imperialibacter roseus strain P4T.</title>
        <authorList>
            <person name="Tizabi D.R."/>
            <person name="Bachvaroff T."/>
            <person name="Hill R.T."/>
        </authorList>
    </citation>
    <scope>NUCLEOTIDE SEQUENCE [LARGE SCALE GENOMIC DNA]</scope>
    <source>
        <strain evidence="4 5">P4T</strain>
    </source>
</reference>
<dbReference type="RefSeq" id="WP_317489479.1">
    <property type="nucleotide sequence ID" value="NZ_CP136051.1"/>
</dbReference>
<dbReference type="InterPro" id="IPR008331">
    <property type="entry name" value="Ferritin_DPS_dom"/>
</dbReference>
<gene>
    <name evidence="4" type="ORF">RT717_27290</name>
</gene>
<name>A0ABZ0IP17_9BACT</name>
<evidence type="ECO:0000256" key="1">
    <source>
        <dbReference type="ARBA" id="ARBA00009497"/>
    </source>
</evidence>
<dbReference type="EMBL" id="CP136051">
    <property type="protein sequence ID" value="WOK06778.1"/>
    <property type="molecule type" value="Genomic_DNA"/>
</dbReference>
<dbReference type="Proteomes" id="UP001302349">
    <property type="component" value="Chromosome"/>
</dbReference>